<feature type="region of interest" description="Disordered" evidence="6">
    <location>
        <begin position="1"/>
        <end position="29"/>
    </location>
</feature>
<feature type="region of interest" description="Disordered" evidence="6">
    <location>
        <begin position="446"/>
        <end position="478"/>
    </location>
</feature>
<dbReference type="SMART" id="SM01423">
    <property type="entry name" value="Milton"/>
    <property type="match status" value="1"/>
</dbReference>
<feature type="domain" description="Trafficking kinesin-binding protein C-terminal" evidence="7">
    <location>
        <begin position="414"/>
        <end position="566"/>
    </location>
</feature>
<dbReference type="Proteomes" id="UP001314169">
    <property type="component" value="Chromosome 8"/>
</dbReference>
<feature type="compositionally biased region" description="Low complexity" evidence="6">
    <location>
        <begin position="693"/>
        <end position="710"/>
    </location>
</feature>
<evidence type="ECO:0000256" key="6">
    <source>
        <dbReference type="SAM" id="MobiDB-lite"/>
    </source>
</evidence>
<evidence type="ECO:0000259" key="8">
    <source>
        <dbReference type="SMART" id="SM01424"/>
    </source>
</evidence>
<evidence type="ECO:0000256" key="1">
    <source>
        <dbReference type="ARBA" id="ARBA00004173"/>
    </source>
</evidence>
<organism evidence="9 10">
    <name type="scientific">Pipistrellus nathusii</name>
    <name type="common">Nathusius' pipistrelle</name>
    <dbReference type="NCBI Taxonomy" id="59473"/>
    <lineage>
        <taxon>Eukaryota</taxon>
        <taxon>Metazoa</taxon>
        <taxon>Chordata</taxon>
        <taxon>Craniata</taxon>
        <taxon>Vertebrata</taxon>
        <taxon>Euteleostomi</taxon>
        <taxon>Mammalia</taxon>
        <taxon>Eutheria</taxon>
        <taxon>Laurasiatheria</taxon>
        <taxon>Chiroptera</taxon>
        <taxon>Yangochiroptera</taxon>
        <taxon>Vespertilionidae</taxon>
        <taxon>Pipistrellus</taxon>
    </lineage>
</organism>
<reference evidence="9" key="1">
    <citation type="submission" date="2023-12" db="EMBL/GenBank/DDBJ databases">
        <authorList>
            <person name="Brown T."/>
        </authorList>
    </citation>
    <scope>NUCLEOTIDE SEQUENCE</scope>
</reference>
<evidence type="ECO:0000256" key="4">
    <source>
        <dbReference type="ARBA" id="ARBA00023128"/>
    </source>
</evidence>
<keyword evidence="4" id="KW-0496">Mitochondrion</keyword>
<feature type="domain" description="HAP1 N-terminal" evidence="8">
    <location>
        <begin position="48"/>
        <end position="353"/>
    </location>
</feature>
<accession>A0ABP0ACE0</accession>
<comment type="subcellular location">
    <subcellularLocation>
        <location evidence="1">Mitochondrion</location>
    </subcellularLocation>
</comment>
<dbReference type="SMART" id="SM01424">
    <property type="entry name" value="HAP1_N"/>
    <property type="match status" value="1"/>
</dbReference>
<dbReference type="Pfam" id="PF12448">
    <property type="entry name" value="Milton"/>
    <property type="match status" value="1"/>
</dbReference>
<evidence type="ECO:0000313" key="9">
    <source>
        <dbReference type="EMBL" id="CAK6448186.1"/>
    </source>
</evidence>
<dbReference type="InterPro" id="IPR006933">
    <property type="entry name" value="HAP1_N"/>
</dbReference>
<proteinExistence type="inferred from homology"/>
<feature type="region of interest" description="Disordered" evidence="6">
    <location>
        <begin position="693"/>
        <end position="716"/>
    </location>
</feature>
<dbReference type="PANTHER" id="PTHR15751:SF13">
    <property type="entry name" value="TRAFFICKING KINESIN-BINDING PROTEIN 2"/>
    <property type="match status" value="1"/>
</dbReference>
<sequence>MNQSQNAIFTSPMGEENLMNNNHKDSESITDVCSNEDLSEVELVNLLEEQLPQYRLKADSLFLYENQDWTRSPHRQHHASGTLSPVLAEETFRYMILGTDRVEQMTKTYNDIDMVTHLLAERDRDLELAARIGQALLKRNHVLSEQNEALEEQLGQAFDQVNQLQHELSKKDELLRIVSIASEESETDSSCSTPLRFNESFSLSQGLLQLDMLQEKLKELEEENMALRSKACHIKTETISYEEKEQQLVSDCVKELRETNAQMSKMTEELSGKSDELMRYQEEISSLLSQIVDLQHKLKEHVIEKEELRLHLQASKEAQRQLTLELHELQDRNMECLGMLHESQEEIKELRSRSGPAAHLYSQSFGAFSGESLASEIEGTMRKKLSLDEESSLFKQKAQLKRVFDTVRIANDTRGCTVPFPALLSIPGSNRSSVIMTAKPFESGVQQTAEKTLLSQRSSSEEAPGNVQKLGQPQPSEDSDLATALHRLSLRRQNYLSEKQFFAEEWERKIQVLADQKEGVSGCGTPTESLASLCTDQSETTDFSSTSCLRCFMPEKLQIVKPLEGSQTLHHWQQLAQPNLGTILDSRPGVITKGFTPLPKDAIYHLSDPEEDEEGITFQVQQPLQVEQKPADPKPVTGIFLPPITSAGGPVTEVCASVAASNPGKCLSCTNLTFTFTTCRILHPSDVTQVTPSSGFPSLSCGSSSGSSSSTAVNSPATSYRLSIGESITNRRDSTVTCSSTIGLAKLLQERGISAKVYHSQVPENPLLQPLPKVLDIPSTPPNSPSHSPCPSPLPFEPRVHLSENFLASRPAETFLQEMYGLRPSRSPPDVGQLKMNLVDRLKRLGIARVIKTPDAQEHGRSQEAEIGLRRPDSAVYLNSGNNLLSGLRRNQSLPIIMGSFGTSVCTSSPKMDNLKEE</sequence>
<dbReference type="PANTHER" id="PTHR15751">
    <property type="entry name" value="TRAFFICKING KINESIN-BINDING PROTEIN"/>
    <property type="match status" value="1"/>
</dbReference>
<comment type="similarity">
    <text evidence="2">Belongs to the milton family.</text>
</comment>
<evidence type="ECO:0000259" key="7">
    <source>
        <dbReference type="SMART" id="SM01423"/>
    </source>
</evidence>
<keyword evidence="10" id="KW-1185">Reference proteome</keyword>
<evidence type="ECO:0008006" key="11">
    <source>
        <dbReference type="Google" id="ProtNLM"/>
    </source>
</evidence>
<evidence type="ECO:0000256" key="5">
    <source>
        <dbReference type="SAM" id="Coils"/>
    </source>
</evidence>
<evidence type="ECO:0000256" key="2">
    <source>
        <dbReference type="ARBA" id="ARBA00007007"/>
    </source>
</evidence>
<dbReference type="Pfam" id="PF04849">
    <property type="entry name" value="HAP1_N"/>
    <property type="match status" value="1"/>
</dbReference>
<protein>
    <recommendedName>
        <fullName evidence="11">Trafficking kinesin-binding protein 2</fullName>
    </recommendedName>
</protein>
<dbReference type="InterPro" id="IPR022154">
    <property type="entry name" value="TRAK1/2_C"/>
</dbReference>
<gene>
    <name evidence="9" type="ORF">MPIPNATIZW_LOCUS16492</name>
</gene>
<feature type="coiled-coil region" evidence="5">
    <location>
        <begin position="203"/>
        <end position="332"/>
    </location>
</feature>
<name>A0ABP0ACE0_PIPNA</name>
<evidence type="ECO:0000256" key="3">
    <source>
        <dbReference type="ARBA" id="ARBA00023054"/>
    </source>
</evidence>
<dbReference type="InterPro" id="IPR051946">
    <property type="entry name" value="Intracell_Traff-Reg"/>
</dbReference>
<feature type="coiled-coil region" evidence="5">
    <location>
        <begin position="133"/>
        <end position="167"/>
    </location>
</feature>
<keyword evidence="3 5" id="KW-0175">Coiled coil</keyword>
<evidence type="ECO:0000313" key="10">
    <source>
        <dbReference type="Proteomes" id="UP001314169"/>
    </source>
</evidence>
<dbReference type="EMBL" id="OY882865">
    <property type="protein sequence ID" value="CAK6448186.1"/>
    <property type="molecule type" value="Genomic_DNA"/>
</dbReference>
<feature type="compositionally biased region" description="Polar residues" evidence="6">
    <location>
        <begin position="446"/>
        <end position="458"/>
    </location>
</feature>